<dbReference type="PANTHER" id="PTHR19328:SF75">
    <property type="entry name" value="ALDOSE SUGAR DEHYDROGENASE YLII"/>
    <property type="match status" value="1"/>
</dbReference>
<feature type="chain" id="PRO_5026667571" description="Glucose/Sorbosone dehydrogenase domain-containing protein" evidence="1">
    <location>
        <begin position="23"/>
        <end position="614"/>
    </location>
</feature>
<dbReference type="Proteomes" id="UP000501534">
    <property type="component" value="Chromosome"/>
</dbReference>
<evidence type="ECO:0000313" key="3">
    <source>
        <dbReference type="EMBL" id="QJR11732.1"/>
    </source>
</evidence>
<dbReference type="AlphaFoldDB" id="A0A6M4GXJ2"/>
<evidence type="ECO:0000256" key="1">
    <source>
        <dbReference type="SAM" id="SignalP"/>
    </source>
</evidence>
<dbReference type="InterPro" id="IPR011042">
    <property type="entry name" value="6-blade_b-propeller_TolB-like"/>
</dbReference>
<keyword evidence="1" id="KW-0732">Signal</keyword>
<reference evidence="3 4" key="1">
    <citation type="submission" date="2020-04" db="EMBL/GenBank/DDBJ databases">
        <title>Usitatibacter rugosus gen. nov., sp. nov. and Usitatibacter palustris sp. nov., novel members of Usitatibacteraceae fam. nov. within the order Nitrosomonadales isolated from soil.</title>
        <authorList>
            <person name="Huber K.J."/>
            <person name="Neumann-Schaal M."/>
            <person name="Geppert A."/>
            <person name="Luckner M."/>
            <person name="Wanner G."/>
            <person name="Overmann J."/>
        </authorList>
    </citation>
    <scope>NUCLEOTIDE SEQUENCE [LARGE SCALE GENOMIC DNA]</scope>
    <source>
        <strain evidence="3 4">0125_3</strain>
    </source>
</reference>
<organism evidence="3 4">
    <name type="scientific">Usitatibacter rugosus</name>
    <dbReference type="NCBI Taxonomy" id="2732067"/>
    <lineage>
        <taxon>Bacteria</taxon>
        <taxon>Pseudomonadati</taxon>
        <taxon>Pseudomonadota</taxon>
        <taxon>Betaproteobacteria</taxon>
        <taxon>Nitrosomonadales</taxon>
        <taxon>Usitatibacteraceae</taxon>
        <taxon>Usitatibacter</taxon>
    </lineage>
</organism>
<evidence type="ECO:0000259" key="2">
    <source>
        <dbReference type="Pfam" id="PF07995"/>
    </source>
</evidence>
<gene>
    <name evidence="3" type="ORF">DSM104443_02814</name>
</gene>
<dbReference type="EMBL" id="CP053069">
    <property type="protein sequence ID" value="QJR11732.1"/>
    <property type="molecule type" value="Genomic_DNA"/>
</dbReference>
<dbReference type="PANTHER" id="PTHR19328">
    <property type="entry name" value="HEDGEHOG-INTERACTING PROTEIN"/>
    <property type="match status" value="1"/>
</dbReference>
<accession>A0A6M4GXJ2</accession>
<dbReference type="InterPro" id="IPR011041">
    <property type="entry name" value="Quinoprot_gluc/sorb_DH_b-prop"/>
</dbReference>
<dbReference type="SUPFAM" id="SSF50952">
    <property type="entry name" value="Soluble quinoprotein glucose dehydrogenase"/>
    <property type="match status" value="1"/>
</dbReference>
<dbReference type="Gene3D" id="2.120.10.30">
    <property type="entry name" value="TolB, C-terminal domain"/>
    <property type="match status" value="1"/>
</dbReference>
<feature type="signal peptide" evidence="1">
    <location>
        <begin position="1"/>
        <end position="22"/>
    </location>
</feature>
<feature type="domain" description="Glucose/Sorbosone dehydrogenase" evidence="2">
    <location>
        <begin position="35"/>
        <end position="328"/>
    </location>
</feature>
<evidence type="ECO:0000313" key="4">
    <source>
        <dbReference type="Proteomes" id="UP000501534"/>
    </source>
</evidence>
<dbReference type="InterPro" id="IPR012938">
    <property type="entry name" value="Glc/Sorbosone_DH"/>
</dbReference>
<dbReference type="RefSeq" id="WP_171093314.1">
    <property type="nucleotide sequence ID" value="NZ_CP053069.1"/>
</dbReference>
<dbReference type="KEGG" id="uru:DSM104443_02814"/>
<proteinExistence type="predicted"/>
<dbReference type="Pfam" id="PF07995">
    <property type="entry name" value="GSDH"/>
    <property type="match status" value="1"/>
</dbReference>
<keyword evidence="4" id="KW-1185">Reference proteome</keyword>
<protein>
    <recommendedName>
        <fullName evidence="2">Glucose/Sorbosone dehydrogenase domain-containing protein</fullName>
    </recommendedName>
</protein>
<name>A0A6M4GXJ2_9PROT</name>
<sequence length="614" mass="66055">MKTSARLGFAALLLFATGLTAAAPLVTPRLVAEGLTQPVAIAHPGDGTGRLFIVEKVGRIQILQNGAVLPTPFLDISPRVSTSGERGLLGLAFDPNYENNGRFFVYYARIEDGALRVSSFTNRPGVPNQADPDSEQSLLTIAHPGADNHNGGQLAFGPDGFLYIGTGDGGGSGDPNNNAQSDGSLLGKILRLDVTRAQASPEIWAKGLRNPWRFSFDRGTGDLYIGDVGQNRFEEVNYAAAGTGNGRNYGWRVIEGNACFNPPTSCFLAGATGPVLTYGHDMGQSITGGYVYRGFKSRDLYGYYIYGDFVSNRIWAARQTQGGWVTEQIIGPGAGPDGISSFGEDEAGELYVASYNTGRLYALEGSATARFQQGTISGLWWNPAESGWGVQFTHRGDVVFATIYNYGPDGQPKWYIASDCHRVPASAAVPLQCSGDLYEVQGPRYFGVPFDPSAVHSTAVGRINVKAFDTEHVQLVFNVGSITRDVALQRNVFRDRAVALQTDYTDLYYNSAEPGWGVTISNQGDVFFVAWYVYDETGHPQWFIASSCNVTGNGCAGTLYKVTGPPLASNFDTSQVVSTPVGNITLAFDNANDATLSYTVNGVSGTKRISRFEF</sequence>